<reference evidence="1 2" key="1">
    <citation type="submission" date="2018-02" db="EMBL/GenBank/DDBJ databases">
        <title>Draft genome sequences of Elsinoe sp., causing black scab on jojoba.</title>
        <authorList>
            <person name="Stodart B."/>
            <person name="Jeffress S."/>
            <person name="Ash G."/>
            <person name="Arun Chinnappa K."/>
        </authorList>
    </citation>
    <scope>NUCLEOTIDE SEQUENCE [LARGE SCALE GENOMIC DNA]</scope>
    <source>
        <strain evidence="1 2">Hillstone_2</strain>
    </source>
</reference>
<evidence type="ECO:0000313" key="2">
    <source>
        <dbReference type="Proteomes" id="UP000308133"/>
    </source>
</evidence>
<organism evidence="1 2">
    <name type="scientific">Elsinoe australis</name>
    <dbReference type="NCBI Taxonomy" id="40998"/>
    <lineage>
        <taxon>Eukaryota</taxon>
        <taxon>Fungi</taxon>
        <taxon>Dikarya</taxon>
        <taxon>Ascomycota</taxon>
        <taxon>Pezizomycotina</taxon>
        <taxon>Dothideomycetes</taxon>
        <taxon>Dothideomycetidae</taxon>
        <taxon>Myriangiales</taxon>
        <taxon>Elsinoaceae</taxon>
        <taxon>Elsinoe</taxon>
    </lineage>
</organism>
<evidence type="ECO:0000313" key="1">
    <source>
        <dbReference type="EMBL" id="TKX21736.1"/>
    </source>
</evidence>
<gene>
    <name evidence="1" type="ORF">C1H76_6232</name>
</gene>
<sequence>MAIAQYDLKVLLEHYVKPLLKPSVYSPQADADFDGMKRNGFWV</sequence>
<dbReference type="Proteomes" id="UP000308133">
    <property type="component" value="Unassembled WGS sequence"/>
</dbReference>
<name>A0A4U7AZ09_9PEZI</name>
<protein>
    <submittedName>
        <fullName evidence="1">Uncharacterized protein</fullName>
    </submittedName>
</protein>
<dbReference type="AlphaFoldDB" id="A0A4U7AZ09"/>
<proteinExistence type="predicted"/>
<dbReference type="EMBL" id="PTQR01000080">
    <property type="protein sequence ID" value="TKX21736.1"/>
    <property type="molecule type" value="Genomic_DNA"/>
</dbReference>
<comment type="caution">
    <text evidence="1">The sequence shown here is derived from an EMBL/GenBank/DDBJ whole genome shotgun (WGS) entry which is preliminary data.</text>
</comment>
<accession>A0A4U7AZ09</accession>